<organism evidence="2 3">
    <name type="scientific">Echria macrotheca</name>
    <dbReference type="NCBI Taxonomy" id="438768"/>
    <lineage>
        <taxon>Eukaryota</taxon>
        <taxon>Fungi</taxon>
        <taxon>Dikarya</taxon>
        <taxon>Ascomycota</taxon>
        <taxon>Pezizomycotina</taxon>
        <taxon>Sordariomycetes</taxon>
        <taxon>Sordariomycetidae</taxon>
        <taxon>Sordariales</taxon>
        <taxon>Schizotheciaceae</taxon>
        <taxon>Echria</taxon>
    </lineage>
</organism>
<feature type="transmembrane region" description="Helical" evidence="1">
    <location>
        <begin position="49"/>
        <end position="71"/>
    </location>
</feature>
<name>A0AAJ0FA06_9PEZI</name>
<sequence length="147" mass="15439">MGAYCSVYNDTSDTMYIKYGANTGALQWASIAGSIAATIASLGAATPLIAASTGAAAGFTLGLTSAGLAIAKSEFDKELRKEGYSAIQPGGTYTSEKLTLSLLMQANIVLVGDRGSRRGTMECWTGPGHNDCNRYNASQAEYEFRPF</sequence>
<evidence type="ECO:0000313" key="2">
    <source>
        <dbReference type="EMBL" id="KAK1753675.1"/>
    </source>
</evidence>
<evidence type="ECO:0000313" key="3">
    <source>
        <dbReference type="Proteomes" id="UP001239445"/>
    </source>
</evidence>
<keyword evidence="1" id="KW-0812">Transmembrane</keyword>
<protein>
    <submittedName>
        <fullName evidence="2">Uncharacterized protein</fullName>
    </submittedName>
</protein>
<feature type="transmembrane region" description="Helical" evidence="1">
    <location>
        <begin position="25"/>
        <end position="43"/>
    </location>
</feature>
<gene>
    <name evidence="2" type="ORF">QBC47DRAFT_46825</name>
</gene>
<keyword evidence="1" id="KW-1133">Transmembrane helix</keyword>
<reference evidence="2" key="1">
    <citation type="submission" date="2023-06" db="EMBL/GenBank/DDBJ databases">
        <title>Genome-scale phylogeny and comparative genomics of the fungal order Sordariales.</title>
        <authorList>
            <consortium name="Lawrence Berkeley National Laboratory"/>
            <person name="Hensen N."/>
            <person name="Bonometti L."/>
            <person name="Westerberg I."/>
            <person name="Brannstrom I.O."/>
            <person name="Guillou S."/>
            <person name="Cros-Aarteil S."/>
            <person name="Calhoun S."/>
            <person name="Haridas S."/>
            <person name="Kuo A."/>
            <person name="Mondo S."/>
            <person name="Pangilinan J."/>
            <person name="Riley R."/>
            <person name="Labutti K."/>
            <person name="Andreopoulos B."/>
            <person name="Lipzen A."/>
            <person name="Chen C."/>
            <person name="Yanf M."/>
            <person name="Daum C."/>
            <person name="Ng V."/>
            <person name="Clum A."/>
            <person name="Steindorff A."/>
            <person name="Ohm R."/>
            <person name="Martin F."/>
            <person name="Silar P."/>
            <person name="Natvig D."/>
            <person name="Lalanne C."/>
            <person name="Gautier V."/>
            <person name="Ament-Velasquez S.L."/>
            <person name="Kruys A."/>
            <person name="Hutchinson M.I."/>
            <person name="Powell A.J."/>
            <person name="Barry K."/>
            <person name="Miller A.N."/>
            <person name="Grigoriev I.V."/>
            <person name="Debuchy R."/>
            <person name="Gladieux P."/>
            <person name="Thoren M.H."/>
            <person name="Johannesson H."/>
        </authorList>
    </citation>
    <scope>NUCLEOTIDE SEQUENCE</scope>
    <source>
        <strain evidence="2">PSN4</strain>
    </source>
</reference>
<dbReference type="Proteomes" id="UP001239445">
    <property type="component" value="Unassembled WGS sequence"/>
</dbReference>
<comment type="caution">
    <text evidence="2">The sequence shown here is derived from an EMBL/GenBank/DDBJ whole genome shotgun (WGS) entry which is preliminary data.</text>
</comment>
<keyword evidence="1" id="KW-0472">Membrane</keyword>
<accession>A0AAJ0FA06</accession>
<keyword evidence="3" id="KW-1185">Reference proteome</keyword>
<evidence type="ECO:0000256" key="1">
    <source>
        <dbReference type="SAM" id="Phobius"/>
    </source>
</evidence>
<dbReference type="EMBL" id="MU839837">
    <property type="protein sequence ID" value="KAK1753675.1"/>
    <property type="molecule type" value="Genomic_DNA"/>
</dbReference>
<dbReference type="AlphaFoldDB" id="A0AAJ0FA06"/>
<proteinExistence type="predicted"/>